<dbReference type="RefSeq" id="WP_281837183.1">
    <property type="nucleotide sequence ID" value="NZ_BSDY01000019.1"/>
</dbReference>
<dbReference type="GO" id="GO:0008936">
    <property type="term" value="F:nicotinamidase activity"/>
    <property type="evidence" value="ECO:0007669"/>
    <property type="project" value="UniProtKB-EC"/>
</dbReference>
<evidence type="ECO:0000256" key="3">
    <source>
        <dbReference type="ARBA" id="ARBA00022723"/>
    </source>
</evidence>
<sequence>MRGLLVVDVQNDFCQGGALEVKQAEEIIPVVNELIDRFTDRGEVVVATMDWHPADHGSFASNSGGKVGEMGDLCGISQIWWPDHCVQNTHGAELHPELRFVQDKIHKGTNSKVDSYSGFYSASREETDLDQFLKERKVDTLYVVGLATDYCVKFTVMDALKLGYKVYLVADGCRGVNLSPSDSDDAIREMREGGAVIVSSRDIVLDQ</sequence>
<dbReference type="InterPro" id="IPR000868">
    <property type="entry name" value="Isochorismatase-like_dom"/>
</dbReference>
<dbReference type="Pfam" id="PF00857">
    <property type="entry name" value="Isochorismatase"/>
    <property type="match status" value="1"/>
</dbReference>
<comment type="pathway">
    <text evidence="5">Cofactor biosynthesis; nicotinate biosynthesis; nicotinate from nicotinamide: step 1/1.</text>
</comment>
<evidence type="ECO:0000313" key="10">
    <source>
        <dbReference type="EMBL" id="GLI57532.1"/>
    </source>
</evidence>
<comment type="caution">
    <text evidence="10">The sequence shown here is derived from an EMBL/GenBank/DDBJ whole genome shotgun (WGS) entry which is preliminary data.</text>
</comment>
<dbReference type="Proteomes" id="UP001144471">
    <property type="component" value="Unassembled WGS sequence"/>
</dbReference>
<keyword evidence="4" id="KW-0378">Hydrolase</keyword>
<protein>
    <recommendedName>
        <fullName evidence="8">Nicotinamidase</fullName>
        <ecNumber evidence="6">3.5.1.19</ecNumber>
    </recommendedName>
    <alternativeName>
        <fullName evidence="7">Nicotinamide deamidase</fullName>
    </alternativeName>
</protein>
<dbReference type="InterPro" id="IPR052347">
    <property type="entry name" value="Isochorismatase_Nicotinamidase"/>
</dbReference>
<accession>A0A9W6GNB8</accession>
<organism evidence="10 11">
    <name type="scientific">Propionigenium maris DSM 9537</name>
    <dbReference type="NCBI Taxonomy" id="1123000"/>
    <lineage>
        <taxon>Bacteria</taxon>
        <taxon>Fusobacteriati</taxon>
        <taxon>Fusobacteriota</taxon>
        <taxon>Fusobacteriia</taxon>
        <taxon>Fusobacteriales</taxon>
        <taxon>Fusobacteriaceae</taxon>
        <taxon>Propionigenium</taxon>
    </lineage>
</organism>
<comment type="similarity">
    <text evidence="1">Belongs to the isochorismatase family.</text>
</comment>
<evidence type="ECO:0000256" key="6">
    <source>
        <dbReference type="ARBA" id="ARBA00039017"/>
    </source>
</evidence>
<proteinExistence type="inferred from homology"/>
<dbReference type="PANTHER" id="PTHR11080:SF2">
    <property type="entry name" value="LD05707P"/>
    <property type="match status" value="1"/>
</dbReference>
<dbReference type="PANTHER" id="PTHR11080">
    <property type="entry name" value="PYRAZINAMIDASE/NICOTINAMIDASE"/>
    <property type="match status" value="1"/>
</dbReference>
<dbReference type="CDD" id="cd01011">
    <property type="entry name" value="nicotinamidase"/>
    <property type="match status" value="1"/>
</dbReference>
<evidence type="ECO:0000256" key="1">
    <source>
        <dbReference type="ARBA" id="ARBA00006336"/>
    </source>
</evidence>
<dbReference type="EC" id="3.5.1.19" evidence="6"/>
<evidence type="ECO:0000313" key="11">
    <source>
        <dbReference type="Proteomes" id="UP001144471"/>
    </source>
</evidence>
<keyword evidence="11" id="KW-1185">Reference proteome</keyword>
<dbReference type="AlphaFoldDB" id="A0A9W6GNB8"/>
<evidence type="ECO:0000256" key="2">
    <source>
        <dbReference type="ARBA" id="ARBA00022642"/>
    </source>
</evidence>
<gene>
    <name evidence="10" type="primary">ydjB</name>
    <name evidence="10" type="ORF">PM10SUCC1_30460</name>
</gene>
<dbReference type="FunFam" id="3.40.50.850:FF:000006">
    <property type="entry name" value="Bifunctional pyrazinamidase/nicotinamidase"/>
    <property type="match status" value="1"/>
</dbReference>
<reference evidence="10" key="1">
    <citation type="submission" date="2022-12" db="EMBL/GenBank/DDBJ databases">
        <title>Reference genome sequencing for broad-spectrum identification of bacterial and archaeal isolates by mass spectrometry.</title>
        <authorList>
            <person name="Sekiguchi Y."/>
            <person name="Tourlousse D.M."/>
        </authorList>
    </citation>
    <scope>NUCLEOTIDE SEQUENCE</scope>
    <source>
        <strain evidence="10">10succ1</strain>
    </source>
</reference>
<evidence type="ECO:0000256" key="7">
    <source>
        <dbReference type="ARBA" id="ARBA00043224"/>
    </source>
</evidence>
<evidence type="ECO:0000256" key="4">
    <source>
        <dbReference type="ARBA" id="ARBA00022801"/>
    </source>
</evidence>
<evidence type="ECO:0000259" key="9">
    <source>
        <dbReference type="Pfam" id="PF00857"/>
    </source>
</evidence>
<dbReference type="NCBIfam" id="NF008623">
    <property type="entry name" value="PRK11609.1"/>
    <property type="match status" value="1"/>
</dbReference>
<feature type="domain" description="Isochorismatase-like" evidence="9">
    <location>
        <begin position="4"/>
        <end position="201"/>
    </location>
</feature>
<evidence type="ECO:0000256" key="5">
    <source>
        <dbReference type="ARBA" id="ARBA00037900"/>
    </source>
</evidence>
<name>A0A9W6GNB8_9FUSO</name>
<dbReference type="GO" id="GO:0046872">
    <property type="term" value="F:metal ion binding"/>
    <property type="evidence" value="ECO:0007669"/>
    <property type="project" value="UniProtKB-KW"/>
</dbReference>
<dbReference type="GO" id="GO:0019363">
    <property type="term" value="P:pyridine nucleotide biosynthetic process"/>
    <property type="evidence" value="ECO:0007669"/>
    <property type="project" value="UniProtKB-KW"/>
</dbReference>
<keyword evidence="2" id="KW-0662">Pyridine nucleotide biosynthesis</keyword>
<dbReference type="InterPro" id="IPR036380">
    <property type="entry name" value="Isochorismatase-like_sf"/>
</dbReference>
<dbReference type="SUPFAM" id="SSF52499">
    <property type="entry name" value="Isochorismatase-like hydrolases"/>
    <property type="match status" value="1"/>
</dbReference>
<dbReference type="EMBL" id="BSDY01000019">
    <property type="protein sequence ID" value="GLI57532.1"/>
    <property type="molecule type" value="Genomic_DNA"/>
</dbReference>
<dbReference type="Gene3D" id="3.40.50.850">
    <property type="entry name" value="Isochorismatase-like"/>
    <property type="match status" value="1"/>
</dbReference>
<evidence type="ECO:0000256" key="8">
    <source>
        <dbReference type="ARBA" id="ARBA00072277"/>
    </source>
</evidence>
<keyword evidence="3" id="KW-0479">Metal-binding</keyword>